<protein>
    <submittedName>
        <fullName evidence="1">Uncharacterized protein</fullName>
    </submittedName>
</protein>
<accession>A0A3F2ZR38</accession>
<dbReference type="InterPro" id="IPR046897">
    <property type="entry name" value="ABC-3C_MC6"/>
</dbReference>
<dbReference type="KEGG" id="cbi:CLJ_0080"/>
<dbReference type="Pfam" id="PF20293">
    <property type="entry name" value="MC6"/>
    <property type="match status" value="1"/>
</dbReference>
<evidence type="ECO:0000313" key="2">
    <source>
        <dbReference type="Proteomes" id="UP000002333"/>
    </source>
</evidence>
<reference evidence="2" key="2">
    <citation type="submission" date="2008-05" db="EMBL/GenBank/DDBJ databases">
        <title>Genome sequence of Clostridium botulinum Ba4 strain 657 plasmid pCLJ.</title>
        <authorList>
            <person name="Shrivastava S."/>
            <person name="Brown J.L."/>
            <person name="Bruce D."/>
            <person name="Detter C."/>
            <person name="Munk C."/>
            <person name="Smith L.A."/>
            <person name="Smith T.J."/>
            <person name="Sutton G."/>
            <person name="Brettin T.S."/>
        </authorList>
    </citation>
    <scope>NUCLEOTIDE SEQUENCE [LARGE SCALE GENOMIC DNA]</scope>
    <source>
        <strain evidence="2">657 / Type Ba4</strain>
        <plasmid evidence="2">pCLJ</plasmid>
    </source>
</reference>
<name>A0A3F2ZR38_CLOB6</name>
<geneLocation type="plasmid" evidence="1 2">
    <name>pCLJ</name>
</geneLocation>
<dbReference type="Proteomes" id="UP000002333">
    <property type="component" value="Plasmid pCLJ"/>
</dbReference>
<proteinExistence type="predicted"/>
<dbReference type="EMBL" id="CP001081">
    <property type="protein sequence ID" value="ACQ51253.1"/>
    <property type="molecule type" value="Genomic_DNA"/>
</dbReference>
<dbReference type="RefSeq" id="WP_012720233.1">
    <property type="nucleotide sequence ID" value="NC_012654.1"/>
</dbReference>
<dbReference type="AlphaFoldDB" id="A0A3F2ZR38"/>
<sequence>MLLPDNMQPEMSIYYNGAIVLSCLKKNSKQDLMELYKNVKLERNITFSVFLLSLDWLYLIDLAKYTDRGEIELCL</sequence>
<organism evidence="1 2">
    <name type="scientific">Clostridium botulinum (strain 657 / Type Ba4)</name>
    <dbReference type="NCBI Taxonomy" id="515621"/>
    <lineage>
        <taxon>Bacteria</taxon>
        <taxon>Bacillati</taxon>
        <taxon>Bacillota</taxon>
        <taxon>Clostridia</taxon>
        <taxon>Eubacteriales</taxon>
        <taxon>Clostridiaceae</taxon>
        <taxon>Clostridium</taxon>
    </lineage>
</organism>
<gene>
    <name evidence="1" type="ordered locus">CLJ_0080</name>
</gene>
<reference evidence="1 2" key="1">
    <citation type="journal article" date="2007" name="PLoS ONE">
        <title>Analysis of the neurotoxin complex genes in Clostridium botulinum A1-A4 and B1 strains: BoNT/A3, /Ba4 and /B1 clusters are located within plasmids.</title>
        <authorList>
            <person name="Smith T.J."/>
            <person name="Hill K.K."/>
            <person name="Foley B.T."/>
            <person name="Detter J.C."/>
            <person name="Munk A.C."/>
            <person name="Bruce D.C."/>
            <person name="Doggett N.A."/>
            <person name="Smith L.A."/>
            <person name="Marks J.D."/>
            <person name="Xie G."/>
            <person name="Brettin T.S."/>
        </authorList>
    </citation>
    <scope>NUCLEOTIDE SEQUENCE [LARGE SCALE GENOMIC DNA]</scope>
    <source>
        <strain evidence="2">657 / Type Ba4</strain>
    </source>
</reference>
<evidence type="ECO:0000313" key="1">
    <source>
        <dbReference type="EMBL" id="ACQ51253.1"/>
    </source>
</evidence>
<keyword evidence="1" id="KW-0614">Plasmid</keyword>